<dbReference type="InterPro" id="IPR005119">
    <property type="entry name" value="LysR_subst-bd"/>
</dbReference>
<dbReference type="Proteomes" id="UP000271137">
    <property type="component" value="Unassembled WGS sequence"/>
</dbReference>
<gene>
    <name evidence="6" type="ORF">EJO66_25605</name>
</gene>
<keyword evidence="2" id="KW-0805">Transcription regulation</keyword>
<dbReference type="InterPro" id="IPR050389">
    <property type="entry name" value="LysR-type_TF"/>
</dbReference>
<feature type="domain" description="HTH lysR-type" evidence="5">
    <location>
        <begin position="18"/>
        <end position="75"/>
    </location>
</feature>
<dbReference type="PANTHER" id="PTHR30118:SF6">
    <property type="entry name" value="HTH-TYPE TRANSCRIPTIONAL REGULATOR LEUO"/>
    <property type="match status" value="1"/>
</dbReference>
<dbReference type="InterPro" id="IPR036388">
    <property type="entry name" value="WH-like_DNA-bd_sf"/>
</dbReference>
<dbReference type="Pfam" id="PF03466">
    <property type="entry name" value="LysR_substrate"/>
    <property type="match status" value="1"/>
</dbReference>
<dbReference type="SUPFAM" id="SSF46785">
    <property type="entry name" value="Winged helix' DNA-binding domain"/>
    <property type="match status" value="1"/>
</dbReference>
<keyword evidence="3" id="KW-0238">DNA-binding</keyword>
<dbReference type="Gene3D" id="3.40.190.10">
    <property type="entry name" value="Periplasmic binding protein-like II"/>
    <property type="match status" value="2"/>
</dbReference>
<evidence type="ECO:0000313" key="6">
    <source>
        <dbReference type="EMBL" id="RSZ30808.1"/>
    </source>
</evidence>
<dbReference type="CDD" id="cd08459">
    <property type="entry name" value="PBP2_DntR_NahR_LinR_like"/>
    <property type="match status" value="1"/>
</dbReference>
<dbReference type="PRINTS" id="PR00039">
    <property type="entry name" value="HTHLYSR"/>
</dbReference>
<sequence>MQKVDQDGTGQRPLPRNLDVTLLELFDCIGRTRNLSAAGAQLGMSQPAVSRALGRLRTMYGDQLFIRQPRGVAPTPLAESLAAPMAAALEALRATFRRPGFDPTHEDRVFRVAMSDVGERLFLPHLMKHLAREAPRVSIDAITSQVQLQDGLGSGHIDLAVGFFGPLSKQLHQRRLFRERFVYVARSNHPSLGGRLPREQLRDIGHVVGGPEGMEHAAAVQKVLAGPRVRARVALRVHSFLCIAPVVAATDLIGVIPSNLATVVAGHIPLQVLDPPVQFPGFDITMTWHQRHHGDAASIWLRNTFLELFKSGVNVRD</sequence>
<comment type="caution">
    <text evidence="6">The sequence shown here is derived from an EMBL/GenBank/DDBJ whole genome shotgun (WGS) entry which is preliminary data.</text>
</comment>
<dbReference type="EMBL" id="RXFQ01000018">
    <property type="protein sequence ID" value="RSZ30808.1"/>
    <property type="molecule type" value="Genomic_DNA"/>
</dbReference>
<comment type="similarity">
    <text evidence="1">Belongs to the LysR transcriptional regulatory family.</text>
</comment>
<proteinExistence type="inferred from homology"/>
<dbReference type="InterPro" id="IPR036390">
    <property type="entry name" value="WH_DNA-bd_sf"/>
</dbReference>
<dbReference type="RefSeq" id="WP_125966484.1">
    <property type="nucleotide sequence ID" value="NZ_RXFQ01000018.1"/>
</dbReference>
<dbReference type="PANTHER" id="PTHR30118">
    <property type="entry name" value="HTH-TYPE TRANSCRIPTIONAL REGULATOR LEUO-RELATED"/>
    <property type="match status" value="1"/>
</dbReference>
<keyword evidence="7" id="KW-1185">Reference proteome</keyword>
<dbReference type="Pfam" id="PF00126">
    <property type="entry name" value="HTH_1"/>
    <property type="match status" value="1"/>
</dbReference>
<evidence type="ECO:0000259" key="5">
    <source>
        <dbReference type="PROSITE" id="PS50931"/>
    </source>
</evidence>
<dbReference type="SUPFAM" id="SSF53850">
    <property type="entry name" value="Periplasmic binding protein-like II"/>
    <property type="match status" value="1"/>
</dbReference>
<evidence type="ECO:0000256" key="4">
    <source>
        <dbReference type="ARBA" id="ARBA00023163"/>
    </source>
</evidence>
<organism evidence="6 7">
    <name type="scientific">Variovorax beijingensis</name>
    <dbReference type="NCBI Taxonomy" id="2496117"/>
    <lineage>
        <taxon>Bacteria</taxon>
        <taxon>Pseudomonadati</taxon>
        <taxon>Pseudomonadota</taxon>
        <taxon>Betaproteobacteria</taxon>
        <taxon>Burkholderiales</taxon>
        <taxon>Comamonadaceae</taxon>
        <taxon>Variovorax</taxon>
    </lineage>
</organism>
<evidence type="ECO:0000256" key="1">
    <source>
        <dbReference type="ARBA" id="ARBA00009437"/>
    </source>
</evidence>
<evidence type="ECO:0000256" key="2">
    <source>
        <dbReference type="ARBA" id="ARBA00023015"/>
    </source>
</evidence>
<dbReference type="PROSITE" id="PS50931">
    <property type="entry name" value="HTH_LYSR"/>
    <property type="match status" value="1"/>
</dbReference>
<accession>A0ABY0A048</accession>
<evidence type="ECO:0000313" key="7">
    <source>
        <dbReference type="Proteomes" id="UP000271137"/>
    </source>
</evidence>
<dbReference type="InterPro" id="IPR000847">
    <property type="entry name" value="LysR_HTH_N"/>
</dbReference>
<evidence type="ECO:0000256" key="3">
    <source>
        <dbReference type="ARBA" id="ARBA00023125"/>
    </source>
</evidence>
<protein>
    <submittedName>
        <fullName evidence="6">LysR family transcriptional regulator</fullName>
    </submittedName>
</protein>
<dbReference type="Gene3D" id="1.10.10.10">
    <property type="entry name" value="Winged helix-like DNA-binding domain superfamily/Winged helix DNA-binding domain"/>
    <property type="match status" value="1"/>
</dbReference>
<name>A0ABY0A048_9BURK</name>
<reference evidence="6 7" key="1">
    <citation type="submission" date="2018-12" db="EMBL/GenBank/DDBJ databases">
        <title>The genome sequences of strain 502.</title>
        <authorList>
            <person name="Gao J."/>
            <person name="Sun J."/>
        </authorList>
    </citation>
    <scope>NUCLEOTIDE SEQUENCE [LARGE SCALE GENOMIC DNA]</scope>
    <source>
        <strain evidence="6 7">502</strain>
    </source>
</reference>
<keyword evidence="4" id="KW-0804">Transcription</keyword>